<organism evidence="7 8">
    <name type="scientific">Lysobacter hankyongensis</name>
    <dbReference type="NCBI Taxonomy" id="1176535"/>
    <lineage>
        <taxon>Bacteria</taxon>
        <taxon>Pseudomonadati</taxon>
        <taxon>Pseudomonadota</taxon>
        <taxon>Gammaproteobacteria</taxon>
        <taxon>Lysobacterales</taxon>
        <taxon>Lysobacteraceae</taxon>
        <taxon>Lysobacter</taxon>
    </lineage>
</organism>
<dbReference type="HAMAP" id="MF_01151">
    <property type="entry name" value="GrpE"/>
    <property type="match status" value="1"/>
</dbReference>
<feature type="compositionally biased region" description="Low complexity" evidence="6">
    <location>
        <begin position="9"/>
        <end position="26"/>
    </location>
</feature>
<dbReference type="Pfam" id="PF01025">
    <property type="entry name" value="GrpE"/>
    <property type="match status" value="1"/>
</dbReference>
<dbReference type="InterPro" id="IPR000740">
    <property type="entry name" value="GrpE"/>
</dbReference>
<evidence type="ECO:0000256" key="1">
    <source>
        <dbReference type="ARBA" id="ARBA00009054"/>
    </source>
</evidence>
<reference evidence="8" key="1">
    <citation type="journal article" date="2019" name="Int. J. Syst. Evol. Microbiol.">
        <title>The Global Catalogue of Microorganisms (GCM) 10K type strain sequencing project: providing services to taxonomists for standard genome sequencing and annotation.</title>
        <authorList>
            <consortium name="The Broad Institute Genomics Platform"/>
            <consortium name="The Broad Institute Genome Sequencing Center for Infectious Disease"/>
            <person name="Wu L."/>
            <person name="Ma J."/>
        </authorList>
    </citation>
    <scope>NUCLEOTIDE SEQUENCE [LARGE SCALE GENOMIC DNA]</scope>
    <source>
        <strain evidence="8">JCM 18204</strain>
    </source>
</reference>
<accession>A0ABP9BTR8</accession>
<dbReference type="Proteomes" id="UP001499959">
    <property type="component" value="Unassembled WGS sequence"/>
</dbReference>
<evidence type="ECO:0000313" key="8">
    <source>
        <dbReference type="Proteomes" id="UP001499959"/>
    </source>
</evidence>
<dbReference type="PANTHER" id="PTHR21237:SF23">
    <property type="entry name" value="GRPE PROTEIN HOMOLOG, MITOCHONDRIAL"/>
    <property type="match status" value="1"/>
</dbReference>
<evidence type="ECO:0000256" key="2">
    <source>
        <dbReference type="ARBA" id="ARBA00023186"/>
    </source>
</evidence>
<dbReference type="PANTHER" id="PTHR21237">
    <property type="entry name" value="GRPE PROTEIN"/>
    <property type="match status" value="1"/>
</dbReference>
<dbReference type="Gene3D" id="2.30.22.10">
    <property type="entry name" value="Head domain of nucleotide exchange factor GrpE"/>
    <property type="match status" value="1"/>
</dbReference>
<evidence type="ECO:0000256" key="3">
    <source>
        <dbReference type="HAMAP-Rule" id="MF_01151"/>
    </source>
</evidence>
<keyword evidence="3" id="KW-0963">Cytoplasm</keyword>
<dbReference type="Gene3D" id="3.90.20.20">
    <property type="match status" value="1"/>
</dbReference>
<comment type="function">
    <text evidence="3">Participates actively in the response to hyperosmotic and heat shock by preventing the aggregation of stress-denatured proteins, in association with DnaK and GrpE. It is the nucleotide exchange factor for DnaK and may function as a thermosensor. Unfolded proteins bind initially to DnaJ; upon interaction with the DnaJ-bound protein, DnaK hydrolyzes its bound ATP, resulting in the formation of a stable complex. GrpE releases ADP from DnaK; ATP binding to DnaK triggers the release of the substrate protein, thus completing the reaction cycle. Several rounds of ATP-dependent interactions between DnaJ, DnaK and GrpE are required for fully efficient folding.</text>
</comment>
<dbReference type="CDD" id="cd00446">
    <property type="entry name" value="GrpE"/>
    <property type="match status" value="1"/>
</dbReference>
<dbReference type="InterPro" id="IPR009012">
    <property type="entry name" value="GrpE_head"/>
</dbReference>
<comment type="similarity">
    <text evidence="1 3 4">Belongs to the GrpE family.</text>
</comment>
<keyword evidence="3" id="KW-0346">Stress response</keyword>
<sequence>MNQEHSQQDESTSAHADAAAADSPEAVIESLRAELEQLRADGLRERADLENQRKRMAREVEMARKFANERLLGDLLPLFDSMEAGLAAAAEGDPLRAGMELTLRQLQRIAGANGLVAVAPAPGDVFNPDQHQAMSMIDAEGIAPGAVAQTFQKGWLLNERLLRPALVVVAKQD</sequence>
<keyword evidence="2 3" id="KW-0143">Chaperone</keyword>
<gene>
    <name evidence="3 7" type="primary">grpE</name>
    <name evidence="7" type="ORF">GCM10023307_25670</name>
</gene>
<feature type="region of interest" description="Disordered" evidence="6">
    <location>
        <begin position="1"/>
        <end position="26"/>
    </location>
</feature>
<comment type="subunit">
    <text evidence="3">Homodimer.</text>
</comment>
<dbReference type="EMBL" id="BAABJE010000014">
    <property type="protein sequence ID" value="GAA4798429.1"/>
    <property type="molecule type" value="Genomic_DNA"/>
</dbReference>
<dbReference type="PRINTS" id="PR00773">
    <property type="entry name" value="GRPEPROTEIN"/>
</dbReference>
<evidence type="ECO:0000256" key="6">
    <source>
        <dbReference type="SAM" id="MobiDB-lite"/>
    </source>
</evidence>
<dbReference type="NCBIfam" id="NF010745">
    <property type="entry name" value="PRK14147.1"/>
    <property type="match status" value="1"/>
</dbReference>
<name>A0ABP9BTR8_9GAMM</name>
<evidence type="ECO:0000256" key="5">
    <source>
        <dbReference type="SAM" id="Coils"/>
    </source>
</evidence>
<protein>
    <recommendedName>
        <fullName evidence="3">Protein GrpE</fullName>
    </recommendedName>
    <alternativeName>
        <fullName evidence="3">HSP-70 cofactor</fullName>
    </alternativeName>
</protein>
<dbReference type="RefSeq" id="WP_345303737.1">
    <property type="nucleotide sequence ID" value="NZ_BAABJE010000014.1"/>
</dbReference>
<dbReference type="SUPFAM" id="SSF51064">
    <property type="entry name" value="Head domain of nucleotide exchange factor GrpE"/>
    <property type="match status" value="1"/>
</dbReference>
<keyword evidence="8" id="KW-1185">Reference proteome</keyword>
<comment type="caution">
    <text evidence="7">The sequence shown here is derived from an EMBL/GenBank/DDBJ whole genome shotgun (WGS) entry which is preliminary data.</text>
</comment>
<evidence type="ECO:0000256" key="4">
    <source>
        <dbReference type="RuleBase" id="RU004478"/>
    </source>
</evidence>
<comment type="subcellular location">
    <subcellularLocation>
        <location evidence="3">Cytoplasm</location>
    </subcellularLocation>
</comment>
<dbReference type="SUPFAM" id="SSF58014">
    <property type="entry name" value="Coiled-coil domain of nucleotide exchange factor GrpE"/>
    <property type="match status" value="1"/>
</dbReference>
<evidence type="ECO:0000313" key="7">
    <source>
        <dbReference type="EMBL" id="GAA4798429.1"/>
    </source>
</evidence>
<proteinExistence type="inferred from homology"/>
<dbReference type="InterPro" id="IPR013805">
    <property type="entry name" value="GrpE_CC"/>
</dbReference>
<feature type="coiled-coil region" evidence="5">
    <location>
        <begin position="28"/>
        <end position="66"/>
    </location>
</feature>
<keyword evidence="5" id="KW-0175">Coiled coil</keyword>